<dbReference type="Proteomes" id="UP001500074">
    <property type="component" value="Unassembled WGS sequence"/>
</dbReference>
<evidence type="ECO:0000313" key="2">
    <source>
        <dbReference type="EMBL" id="GAA5171316.1"/>
    </source>
</evidence>
<protein>
    <recommendedName>
        <fullName evidence="4">Dihydrodipicolinate synthase family protein</fullName>
    </recommendedName>
</protein>
<dbReference type="InterPro" id="IPR013785">
    <property type="entry name" value="Aldolase_TIM"/>
</dbReference>
<evidence type="ECO:0000313" key="3">
    <source>
        <dbReference type="Proteomes" id="UP001500074"/>
    </source>
</evidence>
<gene>
    <name evidence="2" type="ORF">GCM10023342_05880</name>
</gene>
<dbReference type="SUPFAM" id="SSF51569">
    <property type="entry name" value="Aldolase"/>
    <property type="match status" value="1"/>
</dbReference>
<name>A0ABP9R3L2_9GAMM</name>
<accession>A0ABP9R3L2</accession>
<evidence type="ECO:0000256" key="1">
    <source>
        <dbReference type="ARBA" id="ARBA00023239"/>
    </source>
</evidence>
<reference evidence="3" key="1">
    <citation type="journal article" date="2019" name="Int. J. Syst. Evol. Microbiol.">
        <title>The Global Catalogue of Microorganisms (GCM) 10K type strain sequencing project: providing services to taxonomists for standard genome sequencing and annotation.</title>
        <authorList>
            <consortium name="The Broad Institute Genomics Platform"/>
            <consortium name="The Broad Institute Genome Sequencing Center for Infectious Disease"/>
            <person name="Wu L."/>
            <person name="Ma J."/>
        </authorList>
    </citation>
    <scope>NUCLEOTIDE SEQUENCE [LARGE SCALE GENOMIC DNA]</scope>
    <source>
        <strain evidence="3">JCM 18472</strain>
    </source>
</reference>
<keyword evidence="1" id="KW-0456">Lyase</keyword>
<sequence>MNFDGIWTPVVTPFAADNTVSLDTLGKVIDTLIDRGVHGLIIGGM</sequence>
<evidence type="ECO:0008006" key="4">
    <source>
        <dbReference type="Google" id="ProtNLM"/>
    </source>
</evidence>
<keyword evidence="3" id="KW-1185">Reference proteome</keyword>
<dbReference type="Pfam" id="PF00701">
    <property type="entry name" value="DHDPS"/>
    <property type="match status" value="1"/>
</dbReference>
<dbReference type="EMBL" id="BAABKI010000009">
    <property type="protein sequence ID" value="GAA5171316.1"/>
    <property type="molecule type" value="Genomic_DNA"/>
</dbReference>
<organism evidence="2 3">
    <name type="scientific">Modicisalibacter zincidurans</name>
    <dbReference type="NCBI Taxonomy" id="1178777"/>
    <lineage>
        <taxon>Bacteria</taxon>
        <taxon>Pseudomonadati</taxon>
        <taxon>Pseudomonadota</taxon>
        <taxon>Gammaproteobacteria</taxon>
        <taxon>Oceanospirillales</taxon>
        <taxon>Halomonadaceae</taxon>
        <taxon>Modicisalibacter</taxon>
    </lineage>
</organism>
<dbReference type="Gene3D" id="3.20.20.70">
    <property type="entry name" value="Aldolase class I"/>
    <property type="match status" value="1"/>
</dbReference>
<dbReference type="InterPro" id="IPR002220">
    <property type="entry name" value="DapA-like"/>
</dbReference>
<proteinExistence type="predicted"/>
<dbReference type="RefSeq" id="WP_150113117.1">
    <property type="nucleotide sequence ID" value="NZ_BAABKI010000009.1"/>
</dbReference>
<comment type="caution">
    <text evidence="2">The sequence shown here is derived from an EMBL/GenBank/DDBJ whole genome shotgun (WGS) entry which is preliminary data.</text>
</comment>